<dbReference type="PANTHER" id="PTHR10155">
    <property type="entry name" value="PHOSPHATIDYLINOSITOL 3-KINASE REGULATORY SUBUNIT"/>
    <property type="match status" value="1"/>
</dbReference>
<evidence type="ECO:0000256" key="3">
    <source>
        <dbReference type="ARBA" id="ARBA00022700"/>
    </source>
</evidence>
<dbReference type="GO" id="GO:0060042">
    <property type="term" value="P:retina morphogenesis in camera-type eye"/>
    <property type="evidence" value="ECO:0007669"/>
    <property type="project" value="Ensembl"/>
</dbReference>
<dbReference type="InterPro" id="IPR001496">
    <property type="entry name" value="SOCS_box"/>
</dbReference>
<dbReference type="GO" id="GO:0046854">
    <property type="term" value="P:phosphatidylinositol phosphate biosynthetic process"/>
    <property type="evidence" value="ECO:0007669"/>
    <property type="project" value="TreeGrafter"/>
</dbReference>
<reference evidence="10" key="1">
    <citation type="submission" date="2025-05" db="UniProtKB">
        <authorList>
            <consortium name="Ensembl"/>
        </authorList>
    </citation>
    <scope>IDENTIFICATION</scope>
</reference>
<dbReference type="Gene3D" id="1.10.750.20">
    <property type="entry name" value="SOCS box"/>
    <property type="match status" value="1"/>
</dbReference>
<gene>
    <name evidence="9" type="ORF">FQA47_009957</name>
</gene>
<name>A0A3B3BQ21_ORYME</name>
<evidence type="ECO:0000256" key="1">
    <source>
        <dbReference type="ARBA" id="ARBA00004906"/>
    </source>
</evidence>
<dbReference type="GO" id="GO:0016567">
    <property type="term" value="P:protein ubiquitination"/>
    <property type="evidence" value="ECO:0007669"/>
    <property type="project" value="UniProtKB-UniPathway"/>
</dbReference>
<evidence type="ECO:0000256" key="2">
    <source>
        <dbReference type="ARBA" id="ARBA00022604"/>
    </source>
</evidence>
<dbReference type="SMART" id="SM00253">
    <property type="entry name" value="SOCS"/>
    <property type="match status" value="1"/>
</dbReference>
<organism evidence="10 11">
    <name type="scientific">Oryzias melastigma</name>
    <name type="common">Marine medaka</name>
    <dbReference type="NCBI Taxonomy" id="30732"/>
    <lineage>
        <taxon>Eukaryota</taxon>
        <taxon>Metazoa</taxon>
        <taxon>Chordata</taxon>
        <taxon>Craniata</taxon>
        <taxon>Vertebrata</taxon>
        <taxon>Euteleostomi</taxon>
        <taxon>Actinopterygii</taxon>
        <taxon>Neopterygii</taxon>
        <taxon>Teleostei</taxon>
        <taxon>Neoteleostei</taxon>
        <taxon>Acanthomorphata</taxon>
        <taxon>Ovalentaria</taxon>
        <taxon>Atherinomorphae</taxon>
        <taxon>Beloniformes</taxon>
        <taxon>Adrianichthyidae</taxon>
        <taxon>Oryziinae</taxon>
        <taxon>Oryzias</taxon>
    </lineage>
</organism>
<keyword evidence="2" id="KW-0341">Growth regulation</keyword>
<dbReference type="Proteomes" id="UP000646548">
    <property type="component" value="Unassembled WGS sequence"/>
</dbReference>
<dbReference type="SUPFAM" id="SSF158235">
    <property type="entry name" value="SOCS box-like"/>
    <property type="match status" value="1"/>
</dbReference>
<proteinExistence type="predicted"/>
<dbReference type="STRING" id="30732.ENSOMEP00000007374"/>
<dbReference type="SMART" id="SM00252">
    <property type="entry name" value="SH2"/>
    <property type="match status" value="1"/>
</dbReference>
<evidence type="ECO:0000256" key="6">
    <source>
        <dbReference type="PROSITE-ProRule" id="PRU00191"/>
    </source>
</evidence>
<dbReference type="SUPFAM" id="SSF55550">
    <property type="entry name" value="SH2 domain"/>
    <property type="match status" value="1"/>
</dbReference>
<dbReference type="InterPro" id="IPR000980">
    <property type="entry name" value="SH2"/>
</dbReference>
<dbReference type="GO" id="GO:0009968">
    <property type="term" value="P:negative regulation of signal transduction"/>
    <property type="evidence" value="ECO:0007669"/>
    <property type="project" value="UniProtKB-KW"/>
</dbReference>
<evidence type="ECO:0000313" key="9">
    <source>
        <dbReference type="EMBL" id="KAF6732534.1"/>
    </source>
</evidence>
<evidence type="ECO:0000259" key="7">
    <source>
        <dbReference type="PROSITE" id="PS50001"/>
    </source>
</evidence>
<reference evidence="9" key="2">
    <citation type="journal article" name="BMC Genomics">
        <title>Long-read sequencing and de novo genome assembly of marine medaka (Oryzias melastigma).</title>
        <authorList>
            <person name="Liang P."/>
            <person name="Saqib H.S.A."/>
            <person name="Ni X."/>
            <person name="Shen Y."/>
        </authorList>
    </citation>
    <scope>NUCLEOTIDE SEQUENCE</scope>
    <source>
        <strain evidence="9">Bigg-433</strain>
    </source>
</reference>
<dbReference type="GO" id="GO:0046935">
    <property type="term" value="F:1-phosphatidylinositol-3-kinase regulator activity"/>
    <property type="evidence" value="ECO:0007669"/>
    <property type="project" value="TreeGrafter"/>
</dbReference>
<dbReference type="PANTHER" id="PTHR10155:SF11">
    <property type="entry name" value="SUPPRESSOR OF CYTOKINE SIGNALING 3"/>
    <property type="match status" value="1"/>
</dbReference>
<evidence type="ECO:0000256" key="4">
    <source>
        <dbReference type="ARBA" id="ARBA00022786"/>
    </source>
</evidence>
<dbReference type="Pfam" id="PF00017">
    <property type="entry name" value="SH2"/>
    <property type="match status" value="1"/>
</dbReference>
<dbReference type="GeneTree" id="ENSGT00940000159620"/>
<dbReference type="InterPro" id="IPR036036">
    <property type="entry name" value="SOCS_box-like_dom_sf"/>
</dbReference>
<dbReference type="GO" id="GO:0097421">
    <property type="term" value="P:liver regeneration"/>
    <property type="evidence" value="ECO:0007669"/>
    <property type="project" value="Ensembl"/>
</dbReference>
<dbReference type="InterPro" id="IPR036860">
    <property type="entry name" value="SH2_dom_sf"/>
</dbReference>
<dbReference type="Gene3D" id="3.30.505.10">
    <property type="entry name" value="SH2 domain"/>
    <property type="match status" value="1"/>
</dbReference>
<evidence type="ECO:0000259" key="8">
    <source>
        <dbReference type="PROSITE" id="PS50225"/>
    </source>
</evidence>
<evidence type="ECO:0000313" key="11">
    <source>
        <dbReference type="Proteomes" id="UP000261560"/>
    </source>
</evidence>
<keyword evidence="3" id="KW-0734">Signal transduction inhibitor</keyword>
<dbReference type="Proteomes" id="UP000261560">
    <property type="component" value="Unplaced"/>
</dbReference>
<dbReference type="PROSITE" id="PS50001">
    <property type="entry name" value="SH2"/>
    <property type="match status" value="1"/>
</dbReference>
<dbReference type="GO" id="GO:0008283">
    <property type="term" value="P:cell population proliferation"/>
    <property type="evidence" value="ECO:0007669"/>
    <property type="project" value="Ensembl"/>
</dbReference>
<feature type="domain" description="SH2" evidence="7">
    <location>
        <begin position="49"/>
        <end position="158"/>
    </location>
</feature>
<keyword evidence="5 6" id="KW-0727">SH2 domain</keyword>
<feature type="domain" description="SOCS box" evidence="8">
    <location>
        <begin position="153"/>
        <end position="200"/>
    </location>
</feature>
<dbReference type="AlphaFoldDB" id="A0A3B3BQ21"/>
<dbReference type="OMA" id="KLVHYYM"/>
<comment type="pathway">
    <text evidence="1">Protein modification; protein ubiquitination.</text>
</comment>
<evidence type="ECO:0000313" key="10">
    <source>
        <dbReference type="Ensembl" id="ENSOMEP00000007374.1"/>
    </source>
</evidence>
<protein>
    <submittedName>
        <fullName evidence="9 10">Suppressor of cytokine signaling 3</fullName>
    </submittedName>
</protein>
<dbReference type="UniPathway" id="UPA00143"/>
<dbReference type="PaxDb" id="30732-ENSOMEP00000007374"/>
<dbReference type="GO" id="GO:0035556">
    <property type="term" value="P:intracellular signal transduction"/>
    <property type="evidence" value="ECO:0007669"/>
    <property type="project" value="InterPro"/>
</dbReference>
<dbReference type="GO" id="GO:0035677">
    <property type="term" value="P:posterior lateral line neuromast hair cell development"/>
    <property type="evidence" value="ECO:0007669"/>
    <property type="project" value="Ensembl"/>
</dbReference>
<dbReference type="GO" id="GO:0070365">
    <property type="term" value="P:hepatocyte differentiation"/>
    <property type="evidence" value="ECO:0007669"/>
    <property type="project" value="Ensembl"/>
</dbReference>
<dbReference type="GO" id="GO:0005942">
    <property type="term" value="C:phosphatidylinositol 3-kinase complex"/>
    <property type="evidence" value="ECO:0007669"/>
    <property type="project" value="TreeGrafter"/>
</dbReference>
<dbReference type="PROSITE" id="PS50225">
    <property type="entry name" value="SOCS"/>
    <property type="match status" value="1"/>
</dbReference>
<dbReference type="GO" id="GO:0048681">
    <property type="term" value="P:negative regulation of axon regeneration"/>
    <property type="evidence" value="ECO:0007669"/>
    <property type="project" value="Ensembl"/>
</dbReference>
<evidence type="ECO:0000256" key="5">
    <source>
        <dbReference type="ARBA" id="ARBA00022999"/>
    </source>
</evidence>
<sequence>MVTQSKCNSTMSNKFLDTKSRVYHFKTFSSRAQYQMVITTYKKLLDCGFYWSSITGKEANALLEKERIGTFLIRDSSDNRHLFTLSVKTVVGPKSVRIKCDSNSFYLQTDANNTLAVPRFDCILKLIEFYMPRVTGGCVIYYIHNAGEKIPLDLRRPFSCNLSTLQHLCRRTVNSHSDISSKKDELPQTIRDFLQEYDASI</sequence>
<accession>A0A3B3BQ21</accession>
<keyword evidence="11" id="KW-1185">Reference proteome</keyword>
<dbReference type="Ensembl" id="ENSOMET00000004241.1">
    <property type="protein sequence ID" value="ENSOMEP00000007374.1"/>
    <property type="gene ID" value="ENSOMEG00000008467.1"/>
</dbReference>
<dbReference type="EMBL" id="WKFB01000187">
    <property type="protein sequence ID" value="KAF6732534.1"/>
    <property type="molecule type" value="Genomic_DNA"/>
</dbReference>
<dbReference type="OrthoDB" id="6426624at2759"/>
<keyword evidence="4" id="KW-0833">Ubl conjugation pathway</keyword>